<organism evidence="4 5">
    <name type="scientific">Glycomyces artemisiae</name>
    <dbReference type="NCBI Taxonomy" id="1076443"/>
    <lineage>
        <taxon>Bacteria</taxon>
        <taxon>Bacillati</taxon>
        <taxon>Actinomycetota</taxon>
        <taxon>Actinomycetes</taxon>
        <taxon>Glycomycetales</taxon>
        <taxon>Glycomycetaceae</taxon>
        <taxon>Glycomyces</taxon>
    </lineage>
</organism>
<dbReference type="PANTHER" id="PTHR30055:SF226">
    <property type="entry name" value="HTH-TYPE TRANSCRIPTIONAL REGULATOR PKSA"/>
    <property type="match status" value="1"/>
</dbReference>
<reference evidence="4 5" key="1">
    <citation type="submission" date="2018-03" db="EMBL/GenBank/DDBJ databases">
        <title>Genomic Encyclopedia of Type Strains, Phase III (KMG-III): the genomes of soil and plant-associated and newly described type strains.</title>
        <authorList>
            <person name="Whitman W."/>
        </authorList>
    </citation>
    <scope>NUCLEOTIDE SEQUENCE [LARGE SCALE GENOMIC DNA]</scope>
    <source>
        <strain evidence="4 5">CGMCC 4.7067</strain>
    </source>
</reference>
<evidence type="ECO:0000259" key="2">
    <source>
        <dbReference type="Pfam" id="PF00440"/>
    </source>
</evidence>
<dbReference type="SUPFAM" id="SSF48498">
    <property type="entry name" value="Tetracyclin repressor-like, C-terminal domain"/>
    <property type="match status" value="1"/>
</dbReference>
<dbReference type="InterPro" id="IPR036271">
    <property type="entry name" value="Tet_transcr_reg_TetR-rel_C_sf"/>
</dbReference>
<dbReference type="Pfam" id="PF00440">
    <property type="entry name" value="TetR_N"/>
    <property type="match status" value="1"/>
</dbReference>
<dbReference type="Pfam" id="PF17932">
    <property type="entry name" value="TetR_C_24"/>
    <property type="match status" value="1"/>
</dbReference>
<name>A0A2T0UPZ6_9ACTN</name>
<dbReference type="Gene3D" id="1.10.10.60">
    <property type="entry name" value="Homeodomain-like"/>
    <property type="match status" value="1"/>
</dbReference>
<proteinExistence type="predicted"/>
<evidence type="ECO:0000259" key="3">
    <source>
        <dbReference type="Pfam" id="PF17932"/>
    </source>
</evidence>
<dbReference type="PANTHER" id="PTHR30055">
    <property type="entry name" value="HTH-TYPE TRANSCRIPTIONAL REGULATOR RUTR"/>
    <property type="match status" value="1"/>
</dbReference>
<feature type="domain" description="HTH-type transcriptional repressor KstR2 C-terminal" evidence="3">
    <location>
        <begin position="79"/>
        <end position="159"/>
    </location>
</feature>
<dbReference type="InterPro" id="IPR041490">
    <property type="entry name" value="KstR2_TetR_C"/>
</dbReference>
<dbReference type="Proteomes" id="UP000238176">
    <property type="component" value="Unassembled WGS sequence"/>
</dbReference>
<dbReference type="GO" id="GO:0000976">
    <property type="term" value="F:transcription cis-regulatory region binding"/>
    <property type="evidence" value="ECO:0007669"/>
    <property type="project" value="TreeGrafter"/>
</dbReference>
<dbReference type="AlphaFoldDB" id="A0A2T0UPZ6"/>
<gene>
    <name evidence="4" type="ORF">B0I28_103467</name>
</gene>
<dbReference type="GO" id="GO:0003700">
    <property type="term" value="F:DNA-binding transcription factor activity"/>
    <property type="evidence" value="ECO:0007669"/>
    <property type="project" value="TreeGrafter"/>
</dbReference>
<dbReference type="InterPro" id="IPR050109">
    <property type="entry name" value="HTH-type_TetR-like_transc_reg"/>
</dbReference>
<evidence type="ECO:0000313" key="4">
    <source>
        <dbReference type="EMBL" id="PRY59993.1"/>
    </source>
</evidence>
<dbReference type="SUPFAM" id="SSF46689">
    <property type="entry name" value="Homeodomain-like"/>
    <property type="match status" value="1"/>
</dbReference>
<accession>A0A2T0UPZ6</accession>
<keyword evidence="1" id="KW-0238">DNA-binding</keyword>
<evidence type="ECO:0000313" key="5">
    <source>
        <dbReference type="Proteomes" id="UP000238176"/>
    </source>
</evidence>
<dbReference type="Gene3D" id="1.10.357.10">
    <property type="entry name" value="Tetracycline Repressor, domain 2"/>
    <property type="match status" value="1"/>
</dbReference>
<keyword evidence="5" id="KW-1185">Reference proteome</keyword>
<dbReference type="InterPro" id="IPR001647">
    <property type="entry name" value="HTH_TetR"/>
</dbReference>
<evidence type="ECO:0000256" key="1">
    <source>
        <dbReference type="ARBA" id="ARBA00023125"/>
    </source>
</evidence>
<protein>
    <submittedName>
        <fullName evidence="4">TetR family transcriptional regulator</fullName>
    </submittedName>
</protein>
<feature type="domain" description="HTH tetR-type" evidence="2">
    <location>
        <begin position="10"/>
        <end position="57"/>
    </location>
</feature>
<dbReference type="EMBL" id="PVTJ01000003">
    <property type="protein sequence ID" value="PRY59993.1"/>
    <property type="molecule type" value="Genomic_DNA"/>
</dbReference>
<sequence>MTEAARRTQIVAAAIETVAELGYARASFAKIADRAGLSSTSRISYHFAGKDDLLRACVAEITGVATEFMRPRIDAAAGYAAKLRAYIESNLDLLVERPAHLRALVEILRNVRDAEDGLGEAALASRTRLFAEHLRAGQEAGEFGAFDPEVLALAITGAIDAFVGASHDSASHDGTAPDDANGGIDLRRAGTELADAFERAVLANGVRR</sequence>
<comment type="caution">
    <text evidence="4">The sequence shown here is derived from an EMBL/GenBank/DDBJ whole genome shotgun (WGS) entry which is preliminary data.</text>
</comment>
<dbReference type="InterPro" id="IPR009057">
    <property type="entry name" value="Homeodomain-like_sf"/>
</dbReference>